<proteinExistence type="inferred from homology"/>
<name>A0ABU0J1T9_9HYPH</name>
<dbReference type="Pfam" id="PF00005">
    <property type="entry name" value="ABC_tran"/>
    <property type="match status" value="1"/>
</dbReference>
<dbReference type="Gene3D" id="2.40.50.100">
    <property type="match status" value="1"/>
</dbReference>
<comment type="similarity">
    <text evidence="1">Belongs to the ABC transporter superfamily.</text>
</comment>
<keyword evidence="8" id="KW-1278">Translocase</keyword>
<evidence type="ECO:0000259" key="11">
    <source>
        <dbReference type="PROSITE" id="PS50893"/>
    </source>
</evidence>
<dbReference type="Gene3D" id="3.40.50.300">
    <property type="entry name" value="P-loop containing nucleotide triphosphate hydrolases"/>
    <property type="match status" value="1"/>
</dbReference>
<reference evidence="13 14" key="1">
    <citation type="submission" date="2023-07" db="EMBL/GenBank/DDBJ databases">
        <title>Genomic Encyclopedia of Type Strains, Phase IV (KMG-IV): sequencing the most valuable type-strain genomes for metagenomic binning, comparative biology and taxonomic classification.</title>
        <authorList>
            <person name="Goeker M."/>
        </authorList>
    </citation>
    <scope>NUCLEOTIDE SEQUENCE [LARGE SCALE GENOMIC DNA]</scope>
    <source>
        <strain evidence="13 14">DSM 19619</strain>
    </source>
</reference>
<evidence type="ECO:0000256" key="9">
    <source>
        <dbReference type="ARBA" id="ARBA00023136"/>
    </source>
</evidence>
<dbReference type="InterPro" id="IPR050334">
    <property type="entry name" value="Molybdenum_import_ModC"/>
</dbReference>
<dbReference type="PANTHER" id="PTHR43514">
    <property type="entry name" value="ABC TRANSPORTER I FAMILY MEMBER 10"/>
    <property type="match status" value="1"/>
</dbReference>
<dbReference type="InterPro" id="IPR005116">
    <property type="entry name" value="Transp-assoc_OB_typ1"/>
</dbReference>
<evidence type="ECO:0000256" key="4">
    <source>
        <dbReference type="ARBA" id="ARBA00022505"/>
    </source>
</evidence>
<evidence type="ECO:0000259" key="12">
    <source>
        <dbReference type="PROSITE" id="PS51866"/>
    </source>
</evidence>
<accession>A0ABU0J1T9</accession>
<dbReference type="PROSITE" id="PS51866">
    <property type="entry name" value="MOP"/>
    <property type="match status" value="1"/>
</dbReference>
<evidence type="ECO:0000256" key="3">
    <source>
        <dbReference type="ARBA" id="ARBA00022475"/>
    </source>
</evidence>
<dbReference type="InterPro" id="IPR011868">
    <property type="entry name" value="ModC_ABC_ATP-bd"/>
</dbReference>
<dbReference type="Pfam" id="PF03459">
    <property type="entry name" value="TOBE"/>
    <property type="match status" value="1"/>
</dbReference>
<organism evidence="13 14">
    <name type="scientific">Labrys wisconsinensis</name>
    <dbReference type="NCBI Taxonomy" id="425677"/>
    <lineage>
        <taxon>Bacteria</taxon>
        <taxon>Pseudomonadati</taxon>
        <taxon>Pseudomonadota</taxon>
        <taxon>Alphaproteobacteria</taxon>
        <taxon>Hyphomicrobiales</taxon>
        <taxon>Xanthobacteraceae</taxon>
        <taxon>Labrys</taxon>
    </lineage>
</organism>
<keyword evidence="6" id="KW-0547">Nucleotide-binding</keyword>
<dbReference type="InterPro" id="IPR027417">
    <property type="entry name" value="P-loop_NTPase"/>
</dbReference>
<dbReference type="InterPro" id="IPR004606">
    <property type="entry name" value="Mop_domain"/>
</dbReference>
<protein>
    <submittedName>
        <fullName evidence="13">Molybdate transport system ATP-binding protein</fullName>
    </submittedName>
</protein>
<dbReference type="NCBIfam" id="TIGR02142">
    <property type="entry name" value="modC_ABC"/>
    <property type="match status" value="1"/>
</dbReference>
<comment type="caution">
    <text evidence="13">The sequence shown here is derived from an EMBL/GenBank/DDBJ whole genome shotgun (WGS) entry which is preliminary data.</text>
</comment>
<keyword evidence="4 10" id="KW-0500">Molybdenum</keyword>
<dbReference type="InterPro" id="IPR003593">
    <property type="entry name" value="AAA+_ATPase"/>
</dbReference>
<keyword evidence="9" id="KW-0472">Membrane</keyword>
<dbReference type="SUPFAM" id="SSF52540">
    <property type="entry name" value="P-loop containing nucleoside triphosphate hydrolases"/>
    <property type="match status" value="1"/>
</dbReference>
<evidence type="ECO:0000256" key="10">
    <source>
        <dbReference type="PROSITE-ProRule" id="PRU01213"/>
    </source>
</evidence>
<keyword evidence="2" id="KW-0813">Transport</keyword>
<feature type="domain" description="Mop" evidence="12">
    <location>
        <begin position="297"/>
        <end position="364"/>
    </location>
</feature>
<dbReference type="PROSITE" id="PS00211">
    <property type="entry name" value="ABC_TRANSPORTER_1"/>
    <property type="match status" value="1"/>
</dbReference>
<dbReference type="SUPFAM" id="SSF50331">
    <property type="entry name" value="MOP-like"/>
    <property type="match status" value="1"/>
</dbReference>
<evidence type="ECO:0000256" key="2">
    <source>
        <dbReference type="ARBA" id="ARBA00022448"/>
    </source>
</evidence>
<sequence length="367" mass="38818">MLASRIIDIDIHARRGGFALDVGFQADGGLTALFGRSGAGKSTVIAAVAGLVRPERGRIAIGGTTLFDAATGLFVPPHRRRIGLVFQDAQLLPHLSVRQNLAYGRWFAPRDARRLDFDAAVEVLGIGALLARRPASLSGGERQRVAIGRALLSAPRILLMDEPLAALDVPRKREILPLIERLRDEFAIPILYVSHAMEEVARLASQVVLIEAGRVQAVGAPETVLGPLAGSPSDTRFNTVSLITARVRSHDTRYGLTLLDHPAGEICVPGRDLPPGALTRVLVHGADVTLALERPRDVSVRTVLAGTIRATTLDDGPVARVDLALPGGETLATFVTRKSVDELGLGAGGAVFAMIKAASIEEGAGRG</sequence>
<dbReference type="PANTHER" id="PTHR43514:SF4">
    <property type="entry name" value="ABC TRANSPORTER I FAMILY MEMBER 10"/>
    <property type="match status" value="1"/>
</dbReference>
<dbReference type="InterPro" id="IPR017871">
    <property type="entry name" value="ABC_transporter-like_CS"/>
</dbReference>
<evidence type="ECO:0000313" key="13">
    <source>
        <dbReference type="EMBL" id="MDQ0468215.1"/>
    </source>
</evidence>
<keyword evidence="14" id="KW-1185">Reference proteome</keyword>
<keyword evidence="3" id="KW-1003">Cell membrane</keyword>
<dbReference type="Proteomes" id="UP001242480">
    <property type="component" value="Unassembled WGS sequence"/>
</dbReference>
<dbReference type="InterPro" id="IPR008995">
    <property type="entry name" value="Mo/tungstate-bd_C_term_dom"/>
</dbReference>
<evidence type="ECO:0000256" key="5">
    <source>
        <dbReference type="ARBA" id="ARBA00022519"/>
    </source>
</evidence>
<keyword evidence="7 13" id="KW-0067">ATP-binding</keyword>
<evidence type="ECO:0000256" key="7">
    <source>
        <dbReference type="ARBA" id="ARBA00022840"/>
    </source>
</evidence>
<dbReference type="GO" id="GO:0005524">
    <property type="term" value="F:ATP binding"/>
    <property type="evidence" value="ECO:0007669"/>
    <property type="project" value="UniProtKB-KW"/>
</dbReference>
<dbReference type="SMART" id="SM00382">
    <property type="entry name" value="AAA"/>
    <property type="match status" value="1"/>
</dbReference>
<dbReference type="PROSITE" id="PS50893">
    <property type="entry name" value="ABC_TRANSPORTER_2"/>
    <property type="match status" value="1"/>
</dbReference>
<keyword evidence="5" id="KW-0997">Cell inner membrane</keyword>
<evidence type="ECO:0000256" key="6">
    <source>
        <dbReference type="ARBA" id="ARBA00022741"/>
    </source>
</evidence>
<evidence type="ECO:0000313" key="14">
    <source>
        <dbReference type="Proteomes" id="UP001242480"/>
    </source>
</evidence>
<feature type="domain" description="ABC transporter" evidence="11">
    <location>
        <begin position="4"/>
        <end position="237"/>
    </location>
</feature>
<dbReference type="InterPro" id="IPR003439">
    <property type="entry name" value="ABC_transporter-like_ATP-bd"/>
</dbReference>
<dbReference type="EMBL" id="JAUSVX010000001">
    <property type="protein sequence ID" value="MDQ0468215.1"/>
    <property type="molecule type" value="Genomic_DNA"/>
</dbReference>
<dbReference type="RefSeq" id="WP_307268990.1">
    <property type="nucleotide sequence ID" value="NZ_JAUSVX010000001.1"/>
</dbReference>
<gene>
    <name evidence="13" type="ORF">QO011_001210</name>
</gene>
<evidence type="ECO:0000256" key="1">
    <source>
        <dbReference type="ARBA" id="ARBA00005417"/>
    </source>
</evidence>
<evidence type="ECO:0000256" key="8">
    <source>
        <dbReference type="ARBA" id="ARBA00022967"/>
    </source>
</evidence>